<proteinExistence type="predicted"/>
<gene>
    <name evidence="1" type="ORF">FF104_12715</name>
</gene>
<evidence type="ECO:0000313" key="2">
    <source>
        <dbReference type="Proteomes" id="UP000515243"/>
    </source>
</evidence>
<protein>
    <submittedName>
        <fullName evidence="1">Uncharacterized protein</fullName>
    </submittedName>
</protein>
<evidence type="ECO:0000313" key="1">
    <source>
        <dbReference type="EMBL" id="QMW91800.1"/>
    </source>
</evidence>
<organism evidence="1 2">
    <name type="scientific">Clostridium butyricum</name>
    <dbReference type="NCBI Taxonomy" id="1492"/>
    <lineage>
        <taxon>Bacteria</taxon>
        <taxon>Bacillati</taxon>
        <taxon>Bacillota</taxon>
        <taxon>Clostridia</taxon>
        <taxon>Eubacteriales</taxon>
        <taxon>Clostridiaceae</taxon>
        <taxon>Clostridium</taxon>
    </lineage>
</organism>
<dbReference type="RefSeq" id="WP_035762775.1">
    <property type="nucleotide sequence ID" value="NZ_AP019716.1"/>
</dbReference>
<dbReference type="Proteomes" id="UP000515243">
    <property type="component" value="Chromosome 1"/>
</dbReference>
<reference evidence="1 2" key="1">
    <citation type="submission" date="2019-05" db="EMBL/GenBank/DDBJ databases">
        <authorList>
            <person name="Schori C."/>
            <person name="Ahrens C."/>
        </authorList>
    </citation>
    <scope>NUCLEOTIDE SEQUENCE [LARGE SCALE GENOMIC DNA]</scope>
    <source>
        <strain evidence="1 2">DSM 10702</strain>
    </source>
</reference>
<name>A0AAP9RG75_CLOBU</name>
<dbReference type="EMBL" id="CP040626">
    <property type="protein sequence ID" value="QMW91800.1"/>
    <property type="molecule type" value="Genomic_DNA"/>
</dbReference>
<dbReference type="AlphaFoldDB" id="A0AAP9RG75"/>
<dbReference type="GeneID" id="92945040"/>
<sequence length="103" mass="12276">MGYISKNSNIGFRKHCYTCVNHKIKSGEEPCCSCIKIKYNDEFKNYKSRYAFYMARVQFKYTNESITFENRSLDELKKNVNMTLVMKYPNDEVDVCYYGLEEL</sequence>
<accession>A0AAP9RG75</accession>